<keyword evidence="4" id="KW-1185">Reference proteome</keyword>
<evidence type="ECO:0000313" key="2">
    <source>
        <dbReference type="EMBL" id="SUA57176.1"/>
    </source>
</evidence>
<dbReference type="EMBL" id="CP065725">
    <property type="protein sequence ID" value="QPT39681.1"/>
    <property type="molecule type" value="Genomic_DNA"/>
</dbReference>
<reference evidence="1 4" key="2">
    <citation type="submission" date="2020-12" db="EMBL/GenBank/DDBJ databases">
        <title>FDA dAtabase for Regulatory Grade micrObial Sequences (FDA-ARGOS): Supporting development and validation of Infectious Disease Dx tests.</title>
        <authorList>
            <person name="Sproer C."/>
            <person name="Gronow S."/>
            <person name="Severitt S."/>
            <person name="Schroder I."/>
            <person name="Tallon L."/>
            <person name="Sadzewicz L."/>
            <person name="Zhao X."/>
            <person name="Boylan J."/>
            <person name="Ott S."/>
            <person name="Bowen H."/>
            <person name="Vavikolanu K."/>
            <person name="Mehta A."/>
            <person name="Aluvathingal J."/>
            <person name="Nadendla S."/>
            <person name="Lowell S."/>
            <person name="Myers T."/>
            <person name="Yan Y."/>
            <person name="Sichtig H."/>
        </authorList>
    </citation>
    <scope>NUCLEOTIDE SEQUENCE [LARGE SCALE GENOMIC DNA]</scope>
    <source>
        <strain evidence="1 4">FDAARGOS_872</strain>
    </source>
</reference>
<evidence type="ECO:0000313" key="1">
    <source>
        <dbReference type="EMBL" id="QPT39681.1"/>
    </source>
</evidence>
<dbReference type="STRING" id="1122619.GCA_000373745_02408"/>
<proteinExistence type="predicted"/>
<reference evidence="2 3" key="1">
    <citation type="submission" date="2018-06" db="EMBL/GenBank/DDBJ databases">
        <authorList>
            <consortium name="Pathogen Informatics"/>
            <person name="Doyle S."/>
        </authorList>
    </citation>
    <scope>NUCLEOTIDE SEQUENCE [LARGE SCALE GENOMIC DNA]</scope>
    <source>
        <strain evidence="2 3">NCTC11997</strain>
    </source>
</reference>
<dbReference type="AlphaFoldDB" id="A0A378XJB8"/>
<name>A0A378XJB8_9BURK</name>
<dbReference type="Proteomes" id="UP000594903">
    <property type="component" value="Chromosome"/>
</dbReference>
<dbReference type="RefSeq" id="WP_018575593.1">
    <property type="nucleotide sequence ID" value="NZ_CP065725.1"/>
</dbReference>
<dbReference type="EMBL" id="UGSB01000001">
    <property type="protein sequence ID" value="SUA57176.1"/>
    <property type="molecule type" value="Genomic_DNA"/>
</dbReference>
<accession>A0A378XJB8</accession>
<gene>
    <name evidence="1" type="ORF">I6G29_11160</name>
    <name evidence="2" type="ORF">NCTC11997_02299</name>
</gene>
<evidence type="ECO:0000313" key="4">
    <source>
        <dbReference type="Proteomes" id="UP000594903"/>
    </source>
</evidence>
<sequence length="171" mass="19406">MSTLTVSENDNLMTFTYDDFIKYHGYKSPCGLSQAFKVLELALPLLEDGKPVERRELQITTAFPGPGARDAFEMLARAVTSGRYKIDTSLGGDDVTEGPTGKYYFRLEYRGKVVETRIKPEHIRDDYIALARKPKRNDEENELLAELRLELADRILPLSSDELFEVVLVEA</sequence>
<dbReference type="Proteomes" id="UP000254603">
    <property type="component" value="Unassembled WGS sequence"/>
</dbReference>
<protein>
    <recommendedName>
        <fullName evidence="5">Formylmethanofuran dehydrogenase subunit E domain-containing protein</fullName>
    </recommendedName>
</protein>
<dbReference type="OrthoDB" id="8654762at2"/>
<organism evidence="2 3">
    <name type="scientific">Oligella ureolytica</name>
    <dbReference type="NCBI Taxonomy" id="90244"/>
    <lineage>
        <taxon>Bacteria</taxon>
        <taxon>Pseudomonadati</taxon>
        <taxon>Pseudomonadota</taxon>
        <taxon>Betaproteobacteria</taxon>
        <taxon>Burkholderiales</taxon>
        <taxon>Alcaligenaceae</taxon>
        <taxon>Oligella</taxon>
    </lineage>
</organism>
<evidence type="ECO:0008006" key="5">
    <source>
        <dbReference type="Google" id="ProtNLM"/>
    </source>
</evidence>
<evidence type="ECO:0000313" key="3">
    <source>
        <dbReference type="Proteomes" id="UP000254603"/>
    </source>
</evidence>